<protein>
    <submittedName>
        <fullName evidence="1">Uncharacterized protein</fullName>
    </submittedName>
</protein>
<organism evidence="1">
    <name type="scientific">Anguilla anguilla</name>
    <name type="common">European freshwater eel</name>
    <name type="synonym">Muraena anguilla</name>
    <dbReference type="NCBI Taxonomy" id="7936"/>
    <lineage>
        <taxon>Eukaryota</taxon>
        <taxon>Metazoa</taxon>
        <taxon>Chordata</taxon>
        <taxon>Craniata</taxon>
        <taxon>Vertebrata</taxon>
        <taxon>Euteleostomi</taxon>
        <taxon>Actinopterygii</taxon>
        <taxon>Neopterygii</taxon>
        <taxon>Teleostei</taxon>
        <taxon>Anguilliformes</taxon>
        <taxon>Anguillidae</taxon>
        <taxon>Anguilla</taxon>
    </lineage>
</organism>
<accession>A0A0E9TI32</accession>
<reference evidence="1" key="1">
    <citation type="submission" date="2014-11" db="EMBL/GenBank/DDBJ databases">
        <authorList>
            <person name="Amaro Gonzalez C."/>
        </authorList>
    </citation>
    <scope>NUCLEOTIDE SEQUENCE</scope>
</reference>
<dbReference type="AlphaFoldDB" id="A0A0E9TI32"/>
<reference evidence="1" key="2">
    <citation type="journal article" date="2015" name="Fish Shellfish Immunol.">
        <title>Early steps in the European eel (Anguilla anguilla)-Vibrio vulnificus interaction in the gills: Role of the RtxA13 toxin.</title>
        <authorList>
            <person name="Callol A."/>
            <person name="Pajuelo D."/>
            <person name="Ebbesson L."/>
            <person name="Teles M."/>
            <person name="MacKenzie S."/>
            <person name="Amaro C."/>
        </authorList>
    </citation>
    <scope>NUCLEOTIDE SEQUENCE</scope>
</reference>
<name>A0A0E9TI32_ANGAN</name>
<evidence type="ECO:0000313" key="1">
    <source>
        <dbReference type="EMBL" id="JAH53122.1"/>
    </source>
</evidence>
<proteinExistence type="predicted"/>
<dbReference type="EMBL" id="GBXM01055455">
    <property type="protein sequence ID" value="JAH53122.1"/>
    <property type="molecule type" value="Transcribed_RNA"/>
</dbReference>
<sequence>MPRPVSGADCRGDKQAGISCCLRSVFLDCNGFVFSALQL</sequence>